<evidence type="ECO:0000313" key="2">
    <source>
        <dbReference type="Proteomes" id="UP000236291"/>
    </source>
</evidence>
<dbReference type="AlphaFoldDB" id="A0A2K3KP59"/>
<dbReference type="Proteomes" id="UP000236291">
    <property type="component" value="Unassembled WGS sequence"/>
</dbReference>
<protein>
    <submittedName>
        <fullName evidence="1">Uncharacterized protein</fullName>
    </submittedName>
</protein>
<organism evidence="1 2">
    <name type="scientific">Trifolium pratense</name>
    <name type="common">Red clover</name>
    <dbReference type="NCBI Taxonomy" id="57577"/>
    <lineage>
        <taxon>Eukaryota</taxon>
        <taxon>Viridiplantae</taxon>
        <taxon>Streptophyta</taxon>
        <taxon>Embryophyta</taxon>
        <taxon>Tracheophyta</taxon>
        <taxon>Spermatophyta</taxon>
        <taxon>Magnoliopsida</taxon>
        <taxon>eudicotyledons</taxon>
        <taxon>Gunneridae</taxon>
        <taxon>Pentapetalae</taxon>
        <taxon>rosids</taxon>
        <taxon>fabids</taxon>
        <taxon>Fabales</taxon>
        <taxon>Fabaceae</taxon>
        <taxon>Papilionoideae</taxon>
        <taxon>50 kb inversion clade</taxon>
        <taxon>NPAAA clade</taxon>
        <taxon>Hologalegina</taxon>
        <taxon>IRL clade</taxon>
        <taxon>Trifolieae</taxon>
        <taxon>Trifolium</taxon>
    </lineage>
</organism>
<feature type="non-terminal residue" evidence="1">
    <location>
        <position position="1"/>
    </location>
</feature>
<sequence length="91" mass="10390">AGEFGRQLALDSIKSMHPAFSKKGAYDPIDYERIDDIEFWIMEEDTTPILDSNEIESMFYNEESVPIVGLDNEEGENEILMCIELYYGIGS</sequence>
<comment type="caution">
    <text evidence="1">The sequence shown here is derived from an EMBL/GenBank/DDBJ whole genome shotgun (WGS) entry which is preliminary data.</text>
</comment>
<evidence type="ECO:0000313" key="1">
    <source>
        <dbReference type="EMBL" id="PNX68023.1"/>
    </source>
</evidence>
<name>A0A2K3KP59_TRIPR</name>
<gene>
    <name evidence="1" type="ORF">L195_g055942</name>
</gene>
<dbReference type="EMBL" id="ASHM01103891">
    <property type="protein sequence ID" value="PNX68023.1"/>
    <property type="molecule type" value="Genomic_DNA"/>
</dbReference>
<proteinExistence type="predicted"/>
<accession>A0A2K3KP59</accession>
<reference evidence="1 2" key="1">
    <citation type="journal article" date="2014" name="Am. J. Bot.">
        <title>Genome assembly and annotation for red clover (Trifolium pratense; Fabaceae).</title>
        <authorList>
            <person name="Istvanek J."/>
            <person name="Jaros M."/>
            <person name="Krenek A."/>
            <person name="Repkova J."/>
        </authorList>
    </citation>
    <scope>NUCLEOTIDE SEQUENCE [LARGE SCALE GENOMIC DNA]</scope>
    <source>
        <strain evidence="2">cv. Tatra</strain>
        <tissue evidence="1">Young leaves</tissue>
    </source>
</reference>
<reference evidence="1 2" key="2">
    <citation type="journal article" date="2017" name="Front. Plant Sci.">
        <title>Gene Classification and Mining of Molecular Markers Useful in Red Clover (Trifolium pratense) Breeding.</title>
        <authorList>
            <person name="Istvanek J."/>
            <person name="Dluhosova J."/>
            <person name="Dluhos P."/>
            <person name="Patkova L."/>
            <person name="Nedelnik J."/>
            <person name="Repkova J."/>
        </authorList>
    </citation>
    <scope>NUCLEOTIDE SEQUENCE [LARGE SCALE GENOMIC DNA]</scope>
    <source>
        <strain evidence="2">cv. Tatra</strain>
        <tissue evidence="1">Young leaves</tissue>
    </source>
</reference>